<dbReference type="AlphaFoldDB" id="A0A559IHX5"/>
<accession>A0A559IHX5</accession>
<name>A0A559IHX5_9BACL</name>
<dbReference type="Proteomes" id="UP000318102">
    <property type="component" value="Unassembled WGS sequence"/>
</dbReference>
<feature type="signal peptide" evidence="1">
    <location>
        <begin position="1"/>
        <end position="21"/>
    </location>
</feature>
<keyword evidence="3" id="KW-1185">Reference proteome</keyword>
<evidence type="ECO:0008006" key="4">
    <source>
        <dbReference type="Google" id="ProtNLM"/>
    </source>
</evidence>
<feature type="chain" id="PRO_5039692637" description="Copper amine oxidase-like N-terminal domain-containing protein" evidence="1">
    <location>
        <begin position="22"/>
        <end position="357"/>
    </location>
</feature>
<evidence type="ECO:0000256" key="1">
    <source>
        <dbReference type="SAM" id="SignalP"/>
    </source>
</evidence>
<organism evidence="2 3">
    <name type="scientific">Paenibacillus agilis</name>
    <dbReference type="NCBI Taxonomy" id="3020863"/>
    <lineage>
        <taxon>Bacteria</taxon>
        <taxon>Bacillati</taxon>
        <taxon>Bacillota</taxon>
        <taxon>Bacilli</taxon>
        <taxon>Bacillales</taxon>
        <taxon>Paenibacillaceae</taxon>
        <taxon>Paenibacillus</taxon>
    </lineage>
</organism>
<dbReference type="EMBL" id="VNJK01000004">
    <property type="protein sequence ID" value="TVX87110.1"/>
    <property type="molecule type" value="Genomic_DNA"/>
</dbReference>
<keyword evidence="1" id="KW-0732">Signal</keyword>
<comment type="caution">
    <text evidence="2">The sequence shown here is derived from an EMBL/GenBank/DDBJ whole genome shotgun (WGS) entry which is preliminary data.</text>
</comment>
<reference evidence="2 3" key="1">
    <citation type="submission" date="2019-07" db="EMBL/GenBank/DDBJ databases">
        <authorList>
            <person name="Kim J."/>
        </authorList>
    </citation>
    <scope>NUCLEOTIDE SEQUENCE [LARGE SCALE GENOMIC DNA]</scope>
    <source>
        <strain evidence="2 3">N4</strain>
    </source>
</reference>
<sequence length="357" mass="40905">MKKLYSIVIMMIVFICFTSVAAAKDAQRIQEISTFYNGTYQLSSYQSIMVDKSKTYVPLKLIDTFSDISVAYGSDITVKTGKGSFKIDKRNTIIHNNTTYITYKKLQEMSHVTGKYVGSAQTLFLWDNSKGQAKSGQLISNISTLTNDYRAQFGKKIYNLSDNRAGWIVDIVYSSYSTTTVKVMHKDYSISEMHVLSAYNDQYILDEHLQIIESLNNSTVWINKNVLDADGLKHLEKVYIHSATVKNQHLNINVKRQNGTYRLISIKIESSLGDSLDGIFYYENPKTHFKWSAKVWEDITNRVIRTGMTQAQVIMAWGYPDDANSTSTTYSEWEQWIYNDTDYLHFSDGILVSISEY</sequence>
<dbReference type="RefSeq" id="WP_144993878.1">
    <property type="nucleotide sequence ID" value="NZ_VNJK01000004.1"/>
</dbReference>
<dbReference type="OrthoDB" id="1684530at2"/>
<evidence type="ECO:0000313" key="2">
    <source>
        <dbReference type="EMBL" id="TVX87110.1"/>
    </source>
</evidence>
<proteinExistence type="predicted"/>
<evidence type="ECO:0000313" key="3">
    <source>
        <dbReference type="Proteomes" id="UP000318102"/>
    </source>
</evidence>
<protein>
    <recommendedName>
        <fullName evidence="4">Copper amine oxidase-like N-terminal domain-containing protein</fullName>
    </recommendedName>
</protein>
<gene>
    <name evidence="2" type="ORF">FPZ44_21700</name>
</gene>